<protein>
    <submittedName>
        <fullName evidence="2">Uncharacterized protein</fullName>
    </submittedName>
</protein>
<dbReference type="AlphaFoldDB" id="A0A644UJL0"/>
<feature type="region of interest" description="Disordered" evidence="1">
    <location>
        <begin position="1"/>
        <end position="24"/>
    </location>
</feature>
<evidence type="ECO:0000313" key="2">
    <source>
        <dbReference type="EMBL" id="MPL78983.1"/>
    </source>
</evidence>
<sequence>MKQWSSLGSRVANARPRGLSGYKDEDPFLKIASRSKNRRPNKLEENLLGQVVDCCCQALWGIQELRVRKIIIASLCHCAGKVMQILFC</sequence>
<proteinExistence type="predicted"/>
<organism evidence="2">
    <name type="scientific">bioreactor metagenome</name>
    <dbReference type="NCBI Taxonomy" id="1076179"/>
    <lineage>
        <taxon>unclassified sequences</taxon>
        <taxon>metagenomes</taxon>
        <taxon>ecological metagenomes</taxon>
    </lineage>
</organism>
<reference evidence="2" key="1">
    <citation type="submission" date="2019-08" db="EMBL/GenBank/DDBJ databases">
        <authorList>
            <person name="Kucharzyk K."/>
            <person name="Murdoch R.W."/>
            <person name="Higgins S."/>
            <person name="Loffler F."/>
        </authorList>
    </citation>
    <scope>NUCLEOTIDE SEQUENCE</scope>
</reference>
<accession>A0A644UJL0</accession>
<evidence type="ECO:0000256" key="1">
    <source>
        <dbReference type="SAM" id="MobiDB-lite"/>
    </source>
</evidence>
<gene>
    <name evidence="2" type="ORF">SDC9_24856</name>
</gene>
<dbReference type="EMBL" id="VSSQ01000122">
    <property type="protein sequence ID" value="MPL78983.1"/>
    <property type="molecule type" value="Genomic_DNA"/>
</dbReference>
<comment type="caution">
    <text evidence="2">The sequence shown here is derived from an EMBL/GenBank/DDBJ whole genome shotgun (WGS) entry which is preliminary data.</text>
</comment>
<name>A0A644UJL0_9ZZZZ</name>